<evidence type="ECO:0008006" key="3">
    <source>
        <dbReference type="Google" id="ProtNLM"/>
    </source>
</evidence>
<gene>
    <name evidence="1" type="ORF">MYP_4300</name>
</gene>
<name>A0A098LJD7_9BACT</name>
<reference evidence="1 2" key="1">
    <citation type="submission" date="2014-09" db="EMBL/GenBank/DDBJ databases">
        <title>Sporocytophaga myxococcoides PG-01 genome sequencing.</title>
        <authorList>
            <person name="Liu L."/>
            <person name="Gao P.J."/>
            <person name="Chen G.J."/>
            <person name="Wang L.S."/>
        </authorList>
    </citation>
    <scope>NUCLEOTIDE SEQUENCE [LARGE SCALE GENOMIC DNA]</scope>
    <source>
        <strain evidence="1 2">PG-01</strain>
    </source>
</reference>
<dbReference type="RefSeq" id="WP_045467854.1">
    <property type="nucleotide sequence ID" value="NZ_BBLT01000011.1"/>
</dbReference>
<keyword evidence="2" id="KW-1185">Reference proteome</keyword>
<protein>
    <recommendedName>
        <fullName evidence="3">Lipoprotein</fullName>
    </recommendedName>
</protein>
<evidence type="ECO:0000313" key="1">
    <source>
        <dbReference type="EMBL" id="GAL87070.1"/>
    </source>
</evidence>
<evidence type="ECO:0000313" key="2">
    <source>
        <dbReference type="Proteomes" id="UP000030185"/>
    </source>
</evidence>
<comment type="caution">
    <text evidence="1">The sequence shown here is derived from an EMBL/GenBank/DDBJ whole genome shotgun (WGS) entry which is preliminary data.</text>
</comment>
<sequence length="222" mass="25612">MNKIVIVIAILVAVACSNIKETNENVVHQNVKSEEGKRSDTLLVEEVIIIDTLNAMAIVHELLQSSAWFYNERELWILNWQSKGDTMKSIVLNKALSSDLFSNDMYKTICLNAEKKENIENLALHFGNYFHSTKLLGRLLKSFCKKDTNEIIKNLEIKGDSARYTTEFYNVLNEAPYNVDGFEWMSEVGEQGEKWLFAVHLVKEDGEWKIDKVDKHFGLYKE</sequence>
<proteinExistence type="predicted"/>
<dbReference type="AlphaFoldDB" id="A0A098LJD7"/>
<dbReference type="PROSITE" id="PS51257">
    <property type="entry name" value="PROKAR_LIPOPROTEIN"/>
    <property type="match status" value="1"/>
</dbReference>
<dbReference type="Proteomes" id="UP000030185">
    <property type="component" value="Unassembled WGS sequence"/>
</dbReference>
<dbReference type="OrthoDB" id="759561at2"/>
<dbReference type="EMBL" id="BBLT01000011">
    <property type="protein sequence ID" value="GAL87070.1"/>
    <property type="molecule type" value="Genomic_DNA"/>
</dbReference>
<accession>A0A098LJD7</accession>
<organism evidence="1 2">
    <name type="scientific">Sporocytophaga myxococcoides</name>
    <dbReference type="NCBI Taxonomy" id="153721"/>
    <lineage>
        <taxon>Bacteria</taxon>
        <taxon>Pseudomonadati</taxon>
        <taxon>Bacteroidota</taxon>
        <taxon>Cytophagia</taxon>
        <taxon>Cytophagales</taxon>
        <taxon>Cytophagaceae</taxon>
        <taxon>Sporocytophaga</taxon>
    </lineage>
</organism>